<dbReference type="SMART" id="SM00836">
    <property type="entry name" value="DALR_1"/>
    <property type="match status" value="1"/>
</dbReference>
<keyword evidence="3 10" id="KW-0436">Ligase</keyword>
<evidence type="ECO:0000256" key="4">
    <source>
        <dbReference type="ARBA" id="ARBA00022741"/>
    </source>
</evidence>
<dbReference type="InterPro" id="IPR001412">
    <property type="entry name" value="aa-tRNA-synth_I_CS"/>
</dbReference>
<evidence type="ECO:0000256" key="7">
    <source>
        <dbReference type="ARBA" id="ARBA00023146"/>
    </source>
</evidence>
<keyword evidence="7 10" id="KW-0030">Aminoacyl-tRNA synthetase</keyword>
<dbReference type="EMBL" id="KV922030">
    <property type="protein sequence ID" value="ORE02824.1"/>
    <property type="molecule type" value="Genomic_DNA"/>
</dbReference>
<dbReference type="InterPro" id="IPR014729">
    <property type="entry name" value="Rossmann-like_a/b/a_fold"/>
</dbReference>
<dbReference type="PANTHER" id="PTHR11956">
    <property type="entry name" value="ARGINYL-TRNA SYNTHETASE"/>
    <property type="match status" value="1"/>
</dbReference>
<keyword evidence="4 10" id="KW-0547">Nucleotide-binding</keyword>
<dbReference type="GO" id="GO:0006420">
    <property type="term" value="P:arginyl-tRNA aminoacylation"/>
    <property type="evidence" value="ECO:0007669"/>
    <property type="project" value="InterPro"/>
</dbReference>
<dbReference type="NCBIfam" id="TIGR00456">
    <property type="entry name" value="argS"/>
    <property type="match status" value="1"/>
</dbReference>
<keyword evidence="6 10" id="KW-0648">Protein biosynthesis</keyword>
<dbReference type="FunFam" id="3.40.50.620:FF:000058">
    <property type="entry name" value="Mitochondrial arginyl-tRNA synthetase"/>
    <property type="match status" value="1"/>
</dbReference>
<dbReference type="OrthoDB" id="68056at2759"/>
<dbReference type="PANTHER" id="PTHR11956:SF11">
    <property type="entry name" value="ARGININE--TRNA LIGASE, MITOCHONDRIAL-RELATED"/>
    <property type="match status" value="1"/>
</dbReference>
<dbReference type="InterPro" id="IPR009080">
    <property type="entry name" value="tRNAsynth_Ia_anticodon-bd"/>
</dbReference>
<protein>
    <recommendedName>
        <fullName evidence="2">arginine--tRNA ligase</fullName>
        <ecNumber evidence="2">6.1.1.19</ecNumber>
    </recommendedName>
    <alternativeName>
        <fullName evidence="8">Arginyl-tRNA synthetase</fullName>
    </alternativeName>
</protein>
<comment type="catalytic activity">
    <reaction evidence="9">
        <text>tRNA(Arg) + L-arginine + ATP = L-arginyl-tRNA(Arg) + AMP + diphosphate</text>
        <dbReference type="Rhea" id="RHEA:20301"/>
        <dbReference type="Rhea" id="RHEA-COMP:9658"/>
        <dbReference type="Rhea" id="RHEA-COMP:9673"/>
        <dbReference type="ChEBI" id="CHEBI:30616"/>
        <dbReference type="ChEBI" id="CHEBI:32682"/>
        <dbReference type="ChEBI" id="CHEBI:33019"/>
        <dbReference type="ChEBI" id="CHEBI:78442"/>
        <dbReference type="ChEBI" id="CHEBI:78513"/>
        <dbReference type="ChEBI" id="CHEBI:456215"/>
        <dbReference type="EC" id="6.1.1.19"/>
    </reaction>
</comment>
<dbReference type="SUPFAM" id="SSF52374">
    <property type="entry name" value="Nucleotidylyl transferase"/>
    <property type="match status" value="1"/>
</dbReference>
<evidence type="ECO:0000256" key="8">
    <source>
        <dbReference type="ARBA" id="ARBA00033033"/>
    </source>
</evidence>
<evidence type="ECO:0000256" key="3">
    <source>
        <dbReference type="ARBA" id="ARBA00022598"/>
    </source>
</evidence>
<dbReference type="Gene3D" id="3.40.50.620">
    <property type="entry name" value="HUPs"/>
    <property type="match status" value="1"/>
</dbReference>
<evidence type="ECO:0000256" key="6">
    <source>
        <dbReference type="ARBA" id="ARBA00022917"/>
    </source>
</evidence>
<evidence type="ECO:0000256" key="2">
    <source>
        <dbReference type="ARBA" id="ARBA00012837"/>
    </source>
</evidence>
<dbReference type="AlphaFoldDB" id="A0A1X0QST2"/>
<dbReference type="PROSITE" id="PS00178">
    <property type="entry name" value="AA_TRNA_LIGASE_I"/>
    <property type="match status" value="1"/>
</dbReference>
<dbReference type="GO" id="GO:0005739">
    <property type="term" value="C:mitochondrion"/>
    <property type="evidence" value="ECO:0007669"/>
    <property type="project" value="TreeGrafter"/>
</dbReference>
<dbReference type="InterPro" id="IPR036695">
    <property type="entry name" value="Arg-tRNA-synth_N_sf"/>
</dbReference>
<name>A0A1X0QST2_RHIZD</name>
<dbReference type="InterPro" id="IPR001278">
    <property type="entry name" value="Arg-tRNA-ligase"/>
</dbReference>
<dbReference type="GO" id="GO:0005524">
    <property type="term" value="F:ATP binding"/>
    <property type="evidence" value="ECO:0007669"/>
    <property type="project" value="UniProtKB-KW"/>
</dbReference>
<dbReference type="SUPFAM" id="SSF55190">
    <property type="entry name" value="Arginyl-tRNA synthetase (ArgRS), N-terminal 'additional' domain"/>
    <property type="match status" value="1"/>
</dbReference>
<keyword evidence="5 10" id="KW-0067">ATP-binding</keyword>
<dbReference type="FunFam" id="1.10.730.10:FF:000006">
    <property type="entry name" value="Arginyl-tRNA synthetase 2, mitochondrial"/>
    <property type="match status" value="1"/>
</dbReference>
<evidence type="ECO:0000256" key="5">
    <source>
        <dbReference type="ARBA" id="ARBA00022840"/>
    </source>
</evidence>
<dbReference type="Proteomes" id="UP000242414">
    <property type="component" value="Unassembled WGS sequence"/>
</dbReference>
<sequence>MAKSNKKTSNPELHKVNNTKLKFKNVIATKLTKLLRVHKQDLLELIQIPKSHEHGQFTLPIPRLLKLTNDQDQDRVCKNIIFSFGQDTHIKQVTAQGHFLNFSVNQTEYIKETLQNVYEERERYGQTERADKTVLIDFSSPNIAKPFHAGHLRSTILGAFIKRIYEANGYTCIGLNYLGDWGKQYGLLAVGYKKYGNPEELKKDPIKHLYDIYVKIHQEMKEDSEKIEQEAAAYFKKMEDKDPEVIQQWKEFRDQSIQCYEKAYKRLGIKFDHFSGESETEKYIPQVYEALKQKGLCDESEDGSMVVKLSIYDPSLGKAVIRKADGASLYLTRDIASVMMRCEKFKGLEKIIYVVGIEQEHHFKQLFKIIELLWDEHNHCPELIHAPFGRITGMSTRKGTAIFLSDILDTSKESMLKTIKEDMRHGKYMDILNEGISVSGHIIKGEEAVDYIADTLGISDVITQDMAAKRMRNYNFVWDRMMDAKGDTGVFLQYTHARICGIERKMNINISTDCDFSLLTETEAFELTRTISLYPDNVQVAFKTLEPCTIVLYLFKLAHMISQVNYNLRIKDIDPKLAQARLLLFWAAKTTLANGMRLVGLKPLERM</sequence>
<proteinExistence type="inferred from homology"/>
<comment type="similarity">
    <text evidence="1 10">Belongs to the class-I aminoacyl-tRNA synthetase family.</text>
</comment>
<dbReference type="CDD" id="cd07956">
    <property type="entry name" value="Anticodon_Ia_Arg"/>
    <property type="match status" value="1"/>
</dbReference>
<dbReference type="InterPro" id="IPR008909">
    <property type="entry name" value="DALR_anticod-bd"/>
</dbReference>
<dbReference type="Pfam" id="PF00750">
    <property type="entry name" value="tRNA-synt_1d"/>
    <property type="match status" value="1"/>
</dbReference>
<gene>
    <name evidence="12" type="ORF">BCV72DRAFT_280154</name>
</gene>
<reference evidence="12" key="1">
    <citation type="journal article" date="2016" name="Proc. Natl. Acad. Sci. U.S.A.">
        <title>Lipid metabolic changes in an early divergent fungus govern the establishment of a mutualistic symbiosis with endobacteria.</title>
        <authorList>
            <person name="Lastovetsky O.A."/>
            <person name="Gaspar M.L."/>
            <person name="Mondo S.J."/>
            <person name="LaButti K.M."/>
            <person name="Sandor L."/>
            <person name="Grigoriev I.V."/>
            <person name="Henry S.A."/>
            <person name="Pawlowska T.E."/>
        </authorList>
    </citation>
    <scope>NUCLEOTIDE SEQUENCE [LARGE SCALE GENOMIC DNA]</scope>
    <source>
        <strain evidence="12">ATCC 52814</strain>
    </source>
</reference>
<dbReference type="VEuPathDB" id="FungiDB:BCV72DRAFT_280154"/>
<dbReference type="SUPFAM" id="SSF47323">
    <property type="entry name" value="Anticodon-binding domain of a subclass of class I aminoacyl-tRNA synthetases"/>
    <property type="match status" value="1"/>
</dbReference>
<accession>A0A1X0QST2</accession>
<evidence type="ECO:0000256" key="10">
    <source>
        <dbReference type="RuleBase" id="RU363038"/>
    </source>
</evidence>
<dbReference type="GO" id="GO:0032543">
    <property type="term" value="P:mitochondrial translation"/>
    <property type="evidence" value="ECO:0007669"/>
    <property type="project" value="TreeGrafter"/>
</dbReference>
<dbReference type="Gene3D" id="3.30.1360.70">
    <property type="entry name" value="Arginyl tRNA synthetase N-terminal domain"/>
    <property type="match status" value="1"/>
</dbReference>
<organism evidence="12">
    <name type="scientific">Rhizopus microsporus var. microsporus</name>
    <dbReference type="NCBI Taxonomy" id="86635"/>
    <lineage>
        <taxon>Eukaryota</taxon>
        <taxon>Fungi</taxon>
        <taxon>Fungi incertae sedis</taxon>
        <taxon>Mucoromycota</taxon>
        <taxon>Mucoromycotina</taxon>
        <taxon>Mucoromycetes</taxon>
        <taxon>Mucorales</taxon>
        <taxon>Mucorineae</taxon>
        <taxon>Rhizopodaceae</taxon>
        <taxon>Rhizopus</taxon>
    </lineage>
</organism>
<evidence type="ECO:0000313" key="12">
    <source>
        <dbReference type="EMBL" id="ORE02824.1"/>
    </source>
</evidence>
<feature type="domain" description="DALR anticodon binding" evidence="11">
    <location>
        <begin position="492"/>
        <end position="607"/>
    </location>
</feature>
<evidence type="ECO:0000256" key="9">
    <source>
        <dbReference type="ARBA" id="ARBA00049339"/>
    </source>
</evidence>
<dbReference type="GO" id="GO:0004814">
    <property type="term" value="F:arginine-tRNA ligase activity"/>
    <property type="evidence" value="ECO:0007669"/>
    <property type="project" value="UniProtKB-EC"/>
</dbReference>
<dbReference type="EC" id="6.1.1.19" evidence="2"/>
<evidence type="ECO:0000256" key="1">
    <source>
        <dbReference type="ARBA" id="ARBA00005594"/>
    </source>
</evidence>
<dbReference type="PRINTS" id="PR01038">
    <property type="entry name" value="TRNASYNTHARG"/>
</dbReference>
<dbReference type="InterPro" id="IPR035684">
    <property type="entry name" value="ArgRS_core"/>
</dbReference>
<dbReference type="Pfam" id="PF05746">
    <property type="entry name" value="DALR_1"/>
    <property type="match status" value="1"/>
</dbReference>
<dbReference type="Gene3D" id="1.10.730.10">
    <property type="entry name" value="Isoleucyl-tRNA Synthetase, Domain 1"/>
    <property type="match status" value="1"/>
</dbReference>
<evidence type="ECO:0000259" key="11">
    <source>
        <dbReference type="SMART" id="SM00836"/>
    </source>
</evidence>